<evidence type="ECO:0000313" key="3">
    <source>
        <dbReference type="Proteomes" id="UP001161017"/>
    </source>
</evidence>
<name>A0AA43QH45_9LECA</name>
<dbReference type="Proteomes" id="UP001161017">
    <property type="component" value="Unassembled WGS sequence"/>
</dbReference>
<keyword evidence="1" id="KW-1133">Transmembrane helix</keyword>
<accession>A0AA43QH45</accession>
<gene>
    <name evidence="2" type="ORF">OHK93_005645</name>
</gene>
<dbReference type="AlphaFoldDB" id="A0AA43QH45"/>
<evidence type="ECO:0000313" key="2">
    <source>
        <dbReference type="EMBL" id="MDI1486417.1"/>
    </source>
</evidence>
<reference evidence="2" key="1">
    <citation type="journal article" date="2023" name="Genome Biol. Evol.">
        <title>First Whole Genome Sequence and Flow Cytometry Genome Size Data for the Lichen-Forming Fungus Ramalina farinacea (Ascomycota).</title>
        <authorList>
            <person name="Llewellyn T."/>
            <person name="Mian S."/>
            <person name="Hill R."/>
            <person name="Leitch I.J."/>
            <person name="Gaya E."/>
        </authorList>
    </citation>
    <scope>NUCLEOTIDE SEQUENCE</scope>
    <source>
        <strain evidence="2">LIQ254RAFAR</strain>
    </source>
</reference>
<organism evidence="2 3">
    <name type="scientific">Ramalina farinacea</name>
    <dbReference type="NCBI Taxonomy" id="258253"/>
    <lineage>
        <taxon>Eukaryota</taxon>
        <taxon>Fungi</taxon>
        <taxon>Dikarya</taxon>
        <taxon>Ascomycota</taxon>
        <taxon>Pezizomycotina</taxon>
        <taxon>Lecanoromycetes</taxon>
        <taxon>OSLEUM clade</taxon>
        <taxon>Lecanoromycetidae</taxon>
        <taxon>Lecanorales</taxon>
        <taxon>Lecanorineae</taxon>
        <taxon>Ramalinaceae</taxon>
        <taxon>Ramalina</taxon>
    </lineage>
</organism>
<feature type="transmembrane region" description="Helical" evidence="1">
    <location>
        <begin position="39"/>
        <end position="58"/>
    </location>
</feature>
<keyword evidence="1" id="KW-0472">Membrane</keyword>
<protein>
    <submittedName>
        <fullName evidence="2">Uncharacterized protein</fullName>
    </submittedName>
</protein>
<evidence type="ECO:0000256" key="1">
    <source>
        <dbReference type="SAM" id="Phobius"/>
    </source>
</evidence>
<dbReference type="EMBL" id="JAPUFD010000003">
    <property type="protein sequence ID" value="MDI1486417.1"/>
    <property type="molecule type" value="Genomic_DNA"/>
</dbReference>
<comment type="caution">
    <text evidence="2">The sequence shown here is derived from an EMBL/GenBank/DDBJ whole genome shotgun (WGS) entry which is preliminary data.</text>
</comment>
<keyword evidence="3" id="KW-1185">Reference proteome</keyword>
<sequence length="87" mass="9507">MAAPSPYQSSEQMKAELLNGPAAKPPSGVVPNFVDPTTLNAAVITVLGLIGFITPSIFDYQVLGGIHMWDVRLKDFFRFLYVSSQYA</sequence>
<proteinExistence type="predicted"/>
<keyword evidence="1" id="KW-0812">Transmembrane</keyword>